<feature type="region of interest" description="Disordered" evidence="2">
    <location>
        <begin position="449"/>
        <end position="482"/>
    </location>
</feature>
<dbReference type="Gene3D" id="2.60.40.10">
    <property type="entry name" value="Immunoglobulins"/>
    <property type="match status" value="1"/>
</dbReference>
<dbReference type="SUPFAM" id="SSF49265">
    <property type="entry name" value="Fibronectin type III"/>
    <property type="match status" value="1"/>
</dbReference>
<feature type="coiled-coil region" evidence="1">
    <location>
        <begin position="277"/>
        <end position="304"/>
    </location>
</feature>
<dbReference type="OrthoDB" id="5572782at2759"/>
<evidence type="ECO:0000256" key="2">
    <source>
        <dbReference type="SAM" id="MobiDB-lite"/>
    </source>
</evidence>
<sequence length="912" mass="101680">MYIQIICGIVALVYLVYRASQLALIPRTSLIRALGFEIPAPVLPIVHALTAEDVYIHWDSPEKSTYITKYVIQINNRNSGETDKSRTSIAITGLQPRTLYAVRVITINANNFLSASRYVFFKTPHNSQLNVCSSTISSILESSKLNRPYLKSLKSPRLSDASIDPIVRLSEQNSLRRFTPLHDSAENAVITSTTPTKKSYSSTRKASRSKPAAKQSDQHSHYSIEALTAELEQARLEIDDVTNQIRAMDSEFNTSKQALMSELSSLRALKKHDDRAKAALKAEIRSLESTKRSLDSQKSKKEKEILAKKDELEKIKSSLSKSERDYELLLVRQMNLEAEITAIRDKFALEKYEISAKIDSISKENTDMESKLACLSAAKSTLANGASELNAVKAERKKLLLDKNEAEKEWKNAQKELELRYISVVERYQAACTVYSQALEQYNNIFQTKPQTKQSEKISPKKSTRRSTKIQASSPVASYPLNDPRFPDASTINSIYTSLNASKGREDIDATTYTPPPLSETKSDQRSVNLSASRKFSNLFSFGRQNSQADSSDNNTSLKLPSPQLVAAGEAPESLLKFPTIQRNRSASQSSVWSTDRSIFSVLPPAPDTDNWSLKPGRSVMNFRTANGSLESLNQEHSRFDDVFSGMAKRMSSNDLEGLDNQSPKITASLYSNDDRGNRVASILLDEVSRNWNSSTEALTAIPMRTPPIRSAAIDSRPGSVNELDGKVWSGGPNWPFSADKSIAEPITTPLRGKETSAFPWIPRFHGHTRSQNSVTHSIGSHESSDAKHDIFEALHHLSSHSSKHKDAETEADHHGKQYKEELQSFEVKSPSDSISHRTDSTDEQVSSRNLSTGDISEGSAHSKDTRSPKSKRSFTISHRMSAPKFKIMNLSHWKRDKDPDDDVLPSQEESG</sequence>
<evidence type="ECO:0000256" key="1">
    <source>
        <dbReference type="SAM" id="Coils"/>
    </source>
</evidence>
<organism evidence="4 5">
    <name type="scientific">Tortispora caseinolytica NRRL Y-17796</name>
    <dbReference type="NCBI Taxonomy" id="767744"/>
    <lineage>
        <taxon>Eukaryota</taxon>
        <taxon>Fungi</taxon>
        <taxon>Dikarya</taxon>
        <taxon>Ascomycota</taxon>
        <taxon>Saccharomycotina</taxon>
        <taxon>Trigonopsidomycetes</taxon>
        <taxon>Trigonopsidales</taxon>
        <taxon>Trigonopsidaceae</taxon>
        <taxon>Tortispora</taxon>
    </lineage>
</organism>
<dbReference type="EMBL" id="KV453843">
    <property type="protein sequence ID" value="ODV89512.1"/>
    <property type="molecule type" value="Genomic_DNA"/>
</dbReference>
<evidence type="ECO:0000259" key="3">
    <source>
        <dbReference type="PROSITE" id="PS50853"/>
    </source>
</evidence>
<dbReference type="PROSITE" id="PS50853">
    <property type="entry name" value="FN3"/>
    <property type="match status" value="1"/>
</dbReference>
<evidence type="ECO:0000313" key="4">
    <source>
        <dbReference type="EMBL" id="ODV89512.1"/>
    </source>
</evidence>
<feature type="compositionally biased region" description="Polar residues" evidence="2">
    <location>
        <begin position="844"/>
        <end position="855"/>
    </location>
</feature>
<feature type="region of interest" description="Disordered" evidence="2">
    <location>
        <begin position="186"/>
        <end position="221"/>
    </location>
</feature>
<feature type="domain" description="Fibronectin type-III" evidence="3">
    <location>
        <begin position="40"/>
        <end position="126"/>
    </location>
</feature>
<protein>
    <recommendedName>
        <fullName evidence="3">Fibronectin type-III domain-containing protein</fullName>
    </recommendedName>
</protein>
<proteinExistence type="predicted"/>
<keyword evidence="5" id="KW-1185">Reference proteome</keyword>
<dbReference type="Pfam" id="PF00041">
    <property type="entry name" value="fn3"/>
    <property type="match status" value="1"/>
</dbReference>
<dbReference type="InterPro" id="IPR003961">
    <property type="entry name" value="FN3_dom"/>
</dbReference>
<dbReference type="InterPro" id="IPR013783">
    <property type="entry name" value="Ig-like_fold"/>
</dbReference>
<accession>A0A1E4TCL6</accession>
<feature type="compositionally biased region" description="Polar residues" evidence="2">
    <location>
        <begin position="770"/>
        <end position="782"/>
    </location>
</feature>
<gene>
    <name evidence="4" type="ORF">CANCADRAFT_140210</name>
</gene>
<feature type="coiled-coil region" evidence="1">
    <location>
        <begin position="224"/>
        <end position="251"/>
    </location>
</feature>
<feature type="region of interest" description="Disordered" evidence="2">
    <location>
        <begin position="507"/>
        <end position="527"/>
    </location>
</feature>
<name>A0A1E4TCL6_9ASCO</name>
<feature type="region of interest" description="Disordered" evidence="2">
    <location>
        <begin position="824"/>
        <end position="912"/>
    </location>
</feature>
<feature type="compositionally biased region" description="Low complexity" evidence="2">
    <location>
        <begin position="191"/>
        <end position="204"/>
    </location>
</feature>
<reference evidence="5" key="1">
    <citation type="submission" date="2016-02" db="EMBL/GenBank/DDBJ databases">
        <title>Comparative genomics of biotechnologically important yeasts.</title>
        <authorList>
            <consortium name="DOE Joint Genome Institute"/>
            <person name="Riley R."/>
            <person name="Haridas S."/>
            <person name="Wolfe K.H."/>
            <person name="Lopes M.R."/>
            <person name="Hittinger C.T."/>
            <person name="Goker M."/>
            <person name="Salamov A."/>
            <person name="Wisecaver J."/>
            <person name="Long T.M."/>
            <person name="Aerts A.L."/>
            <person name="Barry K."/>
            <person name="Choi C."/>
            <person name="Clum A."/>
            <person name="Coughlan A.Y."/>
            <person name="Deshpande S."/>
            <person name="Douglass A.P."/>
            <person name="Hanson S.J."/>
            <person name="Klenk H.-P."/>
            <person name="Labutti K."/>
            <person name="Lapidus A."/>
            <person name="Lindquist E."/>
            <person name="Lipzen A."/>
            <person name="Meier-Kolthoff J.P."/>
            <person name="Ohm R.A."/>
            <person name="Otillar R.P."/>
            <person name="Pangilinan J."/>
            <person name="Peng Y."/>
            <person name="Rokas A."/>
            <person name="Rosa C.A."/>
            <person name="Scheuner C."/>
            <person name="Sibirny A.A."/>
            <person name="Slot J.C."/>
            <person name="Stielow J.B."/>
            <person name="Sun H."/>
            <person name="Kurtzman C.P."/>
            <person name="Blackwell M."/>
            <person name="Jeffries T.W."/>
            <person name="Grigoriev I.V."/>
        </authorList>
    </citation>
    <scope>NUCLEOTIDE SEQUENCE [LARGE SCALE GENOMIC DNA]</scope>
    <source>
        <strain evidence="5">NRRL Y-17796</strain>
    </source>
</reference>
<feature type="region of interest" description="Disordered" evidence="2">
    <location>
        <begin position="764"/>
        <end position="785"/>
    </location>
</feature>
<dbReference type="SMART" id="SM00060">
    <property type="entry name" value="FN3"/>
    <property type="match status" value="1"/>
</dbReference>
<dbReference type="AlphaFoldDB" id="A0A1E4TCL6"/>
<dbReference type="Proteomes" id="UP000095023">
    <property type="component" value="Unassembled WGS sequence"/>
</dbReference>
<dbReference type="CDD" id="cd00063">
    <property type="entry name" value="FN3"/>
    <property type="match status" value="1"/>
</dbReference>
<evidence type="ECO:0000313" key="5">
    <source>
        <dbReference type="Proteomes" id="UP000095023"/>
    </source>
</evidence>
<feature type="coiled-coil region" evidence="1">
    <location>
        <begin position="389"/>
        <end position="416"/>
    </location>
</feature>
<dbReference type="InterPro" id="IPR036116">
    <property type="entry name" value="FN3_sf"/>
</dbReference>
<keyword evidence="1" id="KW-0175">Coiled coil</keyword>